<protein>
    <submittedName>
        <fullName evidence="2">Uncharacterized protein</fullName>
    </submittedName>
</protein>
<accession>A0A0D6JGI7</accession>
<organism evidence="2 3">
    <name type="scientific">Candidatus Filomicrobium marinum</name>
    <dbReference type="NCBI Taxonomy" id="1608628"/>
    <lineage>
        <taxon>Bacteria</taxon>
        <taxon>Pseudomonadati</taxon>
        <taxon>Pseudomonadota</taxon>
        <taxon>Alphaproteobacteria</taxon>
        <taxon>Hyphomicrobiales</taxon>
        <taxon>Hyphomicrobiaceae</taxon>
        <taxon>Filomicrobium</taxon>
    </lineage>
</organism>
<dbReference type="AlphaFoldDB" id="A0A0D6JGI7"/>
<dbReference type="KEGG" id="fil:BN1229_v1_2266"/>
<feature type="compositionally biased region" description="Basic and acidic residues" evidence="1">
    <location>
        <begin position="35"/>
        <end position="46"/>
    </location>
</feature>
<dbReference type="EMBL" id="LN829119">
    <property type="protein sequence ID" value="CPR19666.1"/>
    <property type="molecule type" value="Genomic_DNA"/>
</dbReference>
<keyword evidence="3" id="KW-1185">Reference proteome</keyword>
<dbReference type="Proteomes" id="UP000033187">
    <property type="component" value="Chromosome 1"/>
</dbReference>
<sequence length="60" mass="6885">MLISNVIFLISSFGTRLAERLTSFGGRIPDEQQRWSVVHDNKEPRQSLRSKPGSTSRQRL</sequence>
<feature type="region of interest" description="Disordered" evidence="1">
    <location>
        <begin position="35"/>
        <end position="60"/>
    </location>
</feature>
<feature type="compositionally biased region" description="Polar residues" evidence="1">
    <location>
        <begin position="47"/>
        <end position="60"/>
    </location>
</feature>
<evidence type="ECO:0000313" key="2">
    <source>
        <dbReference type="EMBL" id="CPR19666.1"/>
    </source>
</evidence>
<dbReference type="KEGG" id="fiy:BN1229_v1_2265"/>
<evidence type="ECO:0000313" key="3">
    <source>
        <dbReference type="Proteomes" id="UP000033187"/>
    </source>
</evidence>
<proteinExistence type="predicted"/>
<name>A0A0D6JGI7_9HYPH</name>
<reference evidence="3" key="1">
    <citation type="submission" date="2015-02" db="EMBL/GenBank/DDBJ databases">
        <authorList>
            <person name="Chooi Y.-H."/>
        </authorList>
    </citation>
    <scope>NUCLEOTIDE SEQUENCE [LARGE SCALE GENOMIC DNA]</scope>
    <source>
        <strain evidence="3">strain Y</strain>
    </source>
</reference>
<evidence type="ECO:0000256" key="1">
    <source>
        <dbReference type="SAM" id="MobiDB-lite"/>
    </source>
</evidence>
<gene>
    <name evidence="2" type="ORF">YBN1229_v1_2265</name>
</gene>